<accession>A0ABV7VJ15</accession>
<gene>
    <name evidence="1" type="ORF">ACFOOQ_18130</name>
</gene>
<sequence>MRLLAKGYGGWMEIRKSYVAMLRPAASAMGASGGKDRLPGGMSQIVVDMLSKKRLEFSSDAEIRFVTDSLTVDEKWAGNLVGSHIDSNVENPNKFVHVEIDLDKMIDAIVLHPKSGSEYKNKIINMIEMTRDNPSDLIQKIKTSSLA</sequence>
<protein>
    <submittedName>
        <fullName evidence="1">Uncharacterized protein</fullName>
    </submittedName>
</protein>
<dbReference type="RefSeq" id="WP_379729022.1">
    <property type="nucleotide sequence ID" value="NZ_JBHRYJ010000004.1"/>
</dbReference>
<evidence type="ECO:0000313" key="2">
    <source>
        <dbReference type="Proteomes" id="UP001595711"/>
    </source>
</evidence>
<evidence type="ECO:0000313" key="1">
    <source>
        <dbReference type="EMBL" id="MFC3677478.1"/>
    </source>
</evidence>
<proteinExistence type="predicted"/>
<comment type="caution">
    <text evidence="1">The sequence shown here is derived from an EMBL/GenBank/DDBJ whole genome shotgun (WGS) entry which is preliminary data.</text>
</comment>
<organism evidence="1 2">
    <name type="scientific">Ferrovibrio xuzhouensis</name>
    <dbReference type="NCBI Taxonomy" id="1576914"/>
    <lineage>
        <taxon>Bacteria</taxon>
        <taxon>Pseudomonadati</taxon>
        <taxon>Pseudomonadota</taxon>
        <taxon>Alphaproteobacteria</taxon>
        <taxon>Rhodospirillales</taxon>
        <taxon>Rhodospirillaceae</taxon>
        <taxon>Ferrovibrio</taxon>
    </lineage>
</organism>
<keyword evidence="2" id="KW-1185">Reference proteome</keyword>
<name>A0ABV7VJ15_9PROT</name>
<dbReference type="EMBL" id="JBHRYJ010000004">
    <property type="protein sequence ID" value="MFC3677478.1"/>
    <property type="molecule type" value="Genomic_DNA"/>
</dbReference>
<dbReference type="Proteomes" id="UP001595711">
    <property type="component" value="Unassembled WGS sequence"/>
</dbReference>
<reference evidence="2" key="1">
    <citation type="journal article" date="2019" name="Int. J. Syst. Evol. Microbiol.">
        <title>The Global Catalogue of Microorganisms (GCM) 10K type strain sequencing project: providing services to taxonomists for standard genome sequencing and annotation.</title>
        <authorList>
            <consortium name="The Broad Institute Genomics Platform"/>
            <consortium name="The Broad Institute Genome Sequencing Center for Infectious Disease"/>
            <person name="Wu L."/>
            <person name="Ma J."/>
        </authorList>
    </citation>
    <scope>NUCLEOTIDE SEQUENCE [LARGE SCALE GENOMIC DNA]</scope>
    <source>
        <strain evidence="2">KCTC 42182</strain>
    </source>
</reference>